<sequence length="60" mass="6642">MYKLTVHSGWKTELQDCTRFSILHRSPASRPPPSLLEDSIISKLTSQKLGSSDLCSHGAE</sequence>
<proteinExistence type="predicted"/>
<feature type="non-terminal residue" evidence="1">
    <location>
        <position position="60"/>
    </location>
</feature>
<dbReference type="KEGG" id="ovi:T265_16003"/>
<organism evidence="1 2">
    <name type="scientific">Opisthorchis viverrini</name>
    <name type="common">Southeast Asian liver fluke</name>
    <dbReference type="NCBI Taxonomy" id="6198"/>
    <lineage>
        <taxon>Eukaryota</taxon>
        <taxon>Metazoa</taxon>
        <taxon>Spiralia</taxon>
        <taxon>Lophotrochozoa</taxon>
        <taxon>Platyhelminthes</taxon>
        <taxon>Trematoda</taxon>
        <taxon>Digenea</taxon>
        <taxon>Opisthorchiida</taxon>
        <taxon>Opisthorchiata</taxon>
        <taxon>Opisthorchiidae</taxon>
        <taxon>Opisthorchis</taxon>
    </lineage>
</organism>
<protein>
    <submittedName>
        <fullName evidence="1">Uncharacterized protein</fullName>
    </submittedName>
</protein>
<dbReference type="RefSeq" id="XP_009177734.1">
    <property type="nucleotide sequence ID" value="XM_009179470.1"/>
</dbReference>
<dbReference type="CTD" id="20330168"/>
<dbReference type="EMBL" id="KL600353">
    <property type="protein sequence ID" value="KER18519.1"/>
    <property type="molecule type" value="Genomic_DNA"/>
</dbReference>
<evidence type="ECO:0000313" key="1">
    <source>
        <dbReference type="EMBL" id="KER18519.1"/>
    </source>
</evidence>
<gene>
    <name evidence="1" type="ORF">T265_16003</name>
</gene>
<dbReference type="Proteomes" id="UP000054324">
    <property type="component" value="Unassembled WGS sequence"/>
</dbReference>
<name>A0A074ZTD2_OPIVI</name>
<accession>A0A074ZTD2</accession>
<dbReference type="GeneID" id="20330168"/>
<reference evidence="1 2" key="1">
    <citation type="submission" date="2013-11" db="EMBL/GenBank/DDBJ databases">
        <title>Opisthorchis viverrini - life in the bile duct.</title>
        <authorList>
            <person name="Young N.D."/>
            <person name="Nagarajan N."/>
            <person name="Lin S.J."/>
            <person name="Korhonen P.K."/>
            <person name="Jex A.R."/>
            <person name="Hall R.S."/>
            <person name="Safavi-Hemami H."/>
            <person name="Kaewkong W."/>
            <person name="Bertrand D."/>
            <person name="Gao S."/>
            <person name="Seet Q."/>
            <person name="Wongkham S."/>
            <person name="Teh B.T."/>
            <person name="Wongkham C."/>
            <person name="Intapan P.M."/>
            <person name="Maleewong W."/>
            <person name="Yang X."/>
            <person name="Hu M."/>
            <person name="Wang Z."/>
            <person name="Hofmann A."/>
            <person name="Sternberg P.W."/>
            <person name="Tan P."/>
            <person name="Wang J."/>
            <person name="Gasser R.B."/>
        </authorList>
    </citation>
    <scope>NUCLEOTIDE SEQUENCE [LARGE SCALE GENOMIC DNA]</scope>
</reference>
<dbReference type="AlphaFoldDB" id="A0A074ZTD2"/>
<keyword evidence="2" id="KW-1185">Reference proteome</keyword>
<evidence type="ECO:0000313" key="2">
    <source>
        <dbReference type="Proteomes" id="UP000054324"/>
    </source>
</evidence>